<gene>
    <name evidence="2" type="ORF">KSX_25040</name>
</gene>
<reference evidence="2" key="1">
    <citation type="submission" date="2020-10" db="EMBL/GenBank/DDBJ databases">
        <title>Taxonomic study of unclassified bacteria belonging to the class Ktedonobacteria.</title>
        <authorList>
            <person name="Yabe S."/>
            <person name="Wang C.M."/>
            <person name="Zheng Y."/>
            <person name="Sakai Y."/>
            <person name="Cavaletti L."/>
            <person name="Monciardini P."/>
            <person name="Donadio S."/>
        </authorList>
    </citation>
    <scope>NUCLEOTIDE SEQUENCE</scope>
    <source>
        <strain evidence="2">SOSP1-1</strain>
    </source>
</reference>
<evidence type="ECO:0000313" key="3">
    <source>
        <dbReference type="Proteomes" id="UP000612362"/>
    </source>
</evidence>
<comment type="caution">
    <text evidence="2">The sequence shown here is derived from an EMBL/GenBank/DDBJ whole genome shotgun (WGS) entry which is preliminary data.</text>
</comment>
<dbReference type="RefSeq" id="WP_220193741.1">
    <property type="nucleotide sequence ID" value="NZ_BNJF01000001.1"/>
</dbReference>
<dbReference type="EMBL" id="BNJF01000001">
    <property type="protein sequence ID" value="GHO44341.1"/>
    <property type="molecule type" value="Genomic_DNA"/>
</dbReference>
<evidence type="ECO:0000259" key="1">
    <source>
        <dbReference type="PROSITE" id="PS51186"/>
    </source>
</evidence>
<evidence type="ECO:0000313" key="2">
    <source>
        <dbReference type="EMBL" id="GHO44341.1"/>
    </source>
</evidence>
<organism evidence="2 3">
    <name type="scientific">Ktedonospora formicarum</name>
    <dbReference type="NCBI Taxonomy" id="2778364"/>
    <lineage>
        <taxon>Bacteria</taxon>
        <taxon>Bacillati</taxon>
        <taxon>Chloroflexota</taxon>
        <taxon>Ktedonobacteria</taxon>
        <taxon>Ktedonobacterales</taxon>
        <taxon>Ktedonobacteraceae</taxon>
        <taxon>Ktedonospora</taxon>
    </lineage>
</organism>
<dbReference type="InterPro" id="IPR000182">
    <property type="entry name" value="GNAT_dom"/>
</dbReference>
<dbReference type="PROSITE" id="PS51186">
    <property type="entry name" value="GNAT"/>
    <property type="match status" value="1"/>
</dbReference>
<feature type="domain" description="N-acetyltransferase" evidence="1">
    <location>
        <begin position="3"/>
        <end position="182"/>
    </location>
</feature>
<dbReference type="GO" id="GO:0016747">
    <property type="term" value="F:acyltransferase activity, transferring groups other than amino-acyl groups"/>
    <property type="evidence" value="ECO:0007669"/>
    <property type="project" value="InterPro"/>
</dbReference>
<proteinExistence type="predicted"/>
<protein>
    <submittedName>
        <fullName evidence="2">Acetyltransferase</fullName>
    </submittedName>
</protein>
<sequence length="183" mass="20998">MRVRLFKLPPEDIEAQEAQIHDVYRQAFAAPPYNNTEEGVHGFARTLTHHIRRDGLRFYTARDVEADQLVGFIYGYTSRPGQWWHDTIASSMTPTMAQEWLTYALELVELAVVPDAQGYGLGGQLHDALLRDVPHRTALLSTYDGETRGMQLYRKRGWLPLLPQYYFPGGEKPMVIMGRQLHP</sequence>
<dbReference type="Proteomes" id="UP000612362">
    <property type="component" value="Unassembled WGS sequence"/>
</dbReference>
<dbReference type="InterPro" id="IPR016181">
    <property type="entry name" value="Acyl_CoA_acyltransferase"/>
</dbReference>
<name>A0A8J3HYK1_9CHLR</name>
<dbReference type="AlphaFoldDB" id="A0A8J3HYK1"/>
<keyword evidence="3" id="KW-1185">Reference proteome</keyword>
<dbReference type="Pfam" id="PF00583">
    <property type="entry name" value="Acetyltransf_1"/>
    <property type="match status" value="1"/>
</dbReference>
<accession>A0A8J3HYK1</accession>
<dbReference type="Gene3D" id="3.40.630.30">
    <property type="match status" value="1"/>
</dbReference>
<dbReference type="SUPFAM" id="SSF55729">
    <property type="entry name" value="Acyl-CoA N-acyltransferases (Nat)"/>
    <property type="match status" value="1"/>
</dbReference>